<gene>
    <name evidence="1" type="ORF">BAOM_3550</name>
</gene>
<name>A0A3T0KUV0_9BACI</name>
<accession>A0A3T0KUV0</accession>
<proteinExistence type="predicted"/>
<dbReference type="EMBL" id="CP026095">
    <property type="protein sequence ID" value="AZV44159.1"/>
    <property type="molecule type" value="Genomic_DNA"/>
</dbReference>
<reference evidence="1 2" key="1">
    <citation type="submission" date="2018-01" db="EMBL/GenBank/DDBJ databases">
        <title>Bacillus asahii Genome sequencing and assembly.</title>
        <authorList>
            <person name="Jiang H."/>
            <person name="Feng Y."/>
            <person name="Zhao F."/>
            <person name="Lin X."/>
        </authorList>
    </citation>
    <scope>NUCLEOTIDE SEQUENCE [LARGE SCALE GENOMIC DNA]</scope>
    <source>
        <strain evidence="1 2">OM18</strain>
    </source>
</reference>
<sequence>MKCSGGLYAMNSKSTVSYTKADKWKYINFFRDFAEQTTAA</sequence>
<evidence type="ECO:0000313" key="1">
    <source>
        <dbReference type="EMBL" id="AZV44159.1"/>
    </source>
</evidence>
<dbReference type="AlphaFoldDB" id="A0A3T0KUV0"/>
<evidence type="ECO:0000313" key="2">
    <source>
        <dbReference type="Proteomes" id="UP000283095"/>
    </source>
</evidence>
<organism evidence="1 2">
    <name type="scientific">Peribacillus asahii</name>
    <dbReference type="NCBI Taxonomy" id="228899"/>
    <lineage>
        <taxon>Bacteria</taxon>
        <taxon>Bacillati</taxon>
        <taxon>Bacillota</taxon>
        <taxon>Bacilli</taxon>
        <taxon>Bacillales</taxon>
        <taxon>Bacillaceae</taxon>
        <taxon>Peribacillus</taxon>
    </lineage>
</organism>
<dbReference type="KEGG" id="pasa:BAOM_3550"/>
<protein>
    <submittedName>
        <fullName evidence="1">Uncharacterized protein</fullName>
    </submittedName>
</protein>
<dbReference type="Proteomes" id="UP000283095">
    <property type="component" value="Chromosome"/>
</dbReference>